<comment type="subcellular location">
    <subcellularLocation>
        <location evidence="1">Cell membrane</location>
        <topology evidence="1">Multi-pass membrane protein</topology>
    </subcellularLocation>
</comment>
<dbReference type="GO" id="GO:0022857">
    <property type="term" value="F:transmembrane transporter activity"/>
    <property type="evidence" value="ECO:0007669"/>
    <property type="project" value="TreeGrafter"/>
</dbReference>
<sequence>MPELQPPKWAQRFLRWYCREDYLDEIEGDLFELYSIRVAASSRKANLFFVWNVFRSFRWINLKKTQLSNNWTMNMFKNYSKIYFRRFRKETVHYAVNILGLSLGLSILFFILMFVYDEQNIDSFHSKKDRIYRVVNEVQEEEGLNHYLSGPNPLAKALKTDFPSVEETSWLTYFGSHVLAKDDIRIADRDWAIVNRGMFDILDIDILEGNPVKQTEGDAGIVITEEVAMKLFGRTDVVGEVVDGSRFGTIEVVAIMDDMPRNSSYQFKELYVLNPDQMAEGWQNFLNDWDTQFMQTWVLLKEGTTPEDVYASKDQFIEKYIAEENKGKYDFYLHPLTEVHLGSTHIKNGGPAPLLSIPYSDREFVSMILIMGMLVIFIAALNYVNLSSVQALKRTLEASMRKINGATNKHLFGQLFFETFLTVILSYVLALLLIVVLFPFFLQIANKDFGISLLFSADFIFYHVISILIIWTISALLPALYYSQLKRSLLVMKNAFSGKGDLLRKGLVGIQYALSIFLIIGSLVIYRQLNYVQSKDLGFNNKNMIVLDINSGAARGNFKNIVEGIKNNPNVINASTSSRVPGEWKDIPIANVSKNLTDDAMEFSHYAADKYWLDTYDIKLLDGENFTGADQSDSLYILINEEAVKALNLEQPIGESVWVMSNSDSVKMRIKGVVENFHFESLYEAIGPVLITHWNNHIRSIDYFTIKYAQNPKETIAHIEEVNATFDPNTPAEINFLDQQWERFYEAEESRSTIILIASIVSIIISAFGLFGLINFTVERKTKEIGIRKVMGANVQNITTLILKDYLILLIISLVIAAPVSWWLFGDWLADFAYRINMSVDLFVIAFVLVLIISFTTVLARIYKIAKANPVQSIRYE</sequence>
<feature type="transmembrane region" description="Helical" evidence="6">
    <location>
        <begin position="845"/>
        <end position="863"/>
    </location>
</feature>
<dbReference type="RefSeq" id="WP_089356508.1">
    <property type="nucleotide sequence ID" value="NZ_FZPD01000003.1"/>
</dbReference>
<evidence type="ECO:0000313" key="9">
    <source>
        <dbReference type="EMBL" id="SNS95573.1"/>
    </source>
</evidence>
<gene>
    <name evidence="9" type="ORF">SAMN05421640_1766</name>
</gene>
<feature type="transmembrane region" description="Helical" evidence="6">
    <location>
        <begin position="460"/>
        <end position="481"/>
    </location>
</feature>
<dbReference type="Pfam" id="PF12704">
    <property type="entry name" value="MacB_PCD"/>
    <property type="match status" value="1"/>
</dbReference>
<feature type="transmembrane region" description="Helical" evidence="6">
    <location>
        <begin position="94"/>
        <end position="116"/>
    </location>
</feature>
<accession>A0A239IR72</accession>
<keyword evidence="2" id="KW-1003">Cell membrane</keyword>
<feature type="transmembrane region" description="Helical" evidence="6">
    <location>
        <begin position="502"/>
        <end position="526"/>
    </location>
</feature>
<feature type="transmembrane region" description="Helical" evidence="6">
    <location>
        <begin position="415"/>
        <end position="440"/>
    </location>
</feature>
<feature type="transmembrane region" description="Helical" evidence="6">
    <location>
        <begin position="364"/>
        <end position="384"/>
    </location>
</feature>
<feature type="domain" description="ABC3 transporter permease C-terminal" evidence="7">
    <location>
        <begin position="370"/>
        <end position="484"/>
    </location>
</feature>
<dbReference type="Pfam" id="PF02687">
    <property type="entry name" value="FtsX"/>
    <property type="match status" value="2"/>
</dbReference>
<keyword evidence="3 6" id="KW-0812">Transmembrane</keyword>
<dbReference type="AlphaFoldDB" id="A0A239IR72"/>
<dbReference type="PANTHER" id="PTHR30572:SF18">
    <property type="entry name" value="ABC-TYPE MACROLIDE FAMILY EXPORT SYSTEM PERMEASE COMPONENT 2"/>
    <property type="match status" value="1"/>
</dbReference>
<evidence type="ECO:0000256" key="4">
    <source>
        <dbReference type="ARBA" id="ARBA00022989"/>
    </source>
</evidence>
<name>A0A239IR72_EKHLU</name>
<dbReference type="PANTHER" id="PTHR30572">
    <property type="entry name" value="MEMBRANE COMPONENT OF TRANSPORTER-RELATED"/>
    <property type="match status" value="1"/>
</dbReference>
<evidence type="ECO:0000256" key="5">
    <source>
        <dbReference type="ARBA" id="ARBA00023136"/>
    </source>
</evidence>
<dbReference type="InterPro" id="IPR047699">
    <property type="entry name" value="Permease_put_prefix"/>
</dbReference>
<evidence type="ECO:0000256" key="2">
    <source>
        <dbReference type="ARBA" id="ARBA00022475"/>
    </source>
</evidence>
<evidence type="ECO:0000259" key="8">
    <source>
        <dbReference type="Pfam" id="PF12704"/>
    </source>
</evidence>
<organism evidence="9 10">
    <name type="scientific">Ekhidna lutea</name>
    <dbReference type="NCBI Taxonomy" id="447679"/>
    <lineage>
        <taxon>Bacteria</taxon>
        <taxon>Pseudomonadati</taxon>
        <taxon>Bacteroidota</taxon>
        <taxon>Cytophagia</taxon>
        <taxon>Cytophagales</taxon>
        <taxon>Reichenbachiellaceae</taxon>
        <taxon>Ekhidna</taxon>
    </lineage>
</organism>
<dbReference type="EMBL" id="FZPD01000003">
    <property type="protein sequence ID" value="SNS95573.1"/>
    <property type="molecule type" value="Genomic_DNA"/>
</dbReference>
<dbReference type="OrthoDB" id="5933722at2"/>
<evidence type="ECO:0000256" key="1">
    <source>
        <dbReference type="ARBA" id="ARBA00004651"/>
    </source>
</evidence>
<dbReference type="InterPro" id="IPR025857">
    <property type="entry name" value="MacB_PCD"/>
</dbReference>
<evidence type="ECO:0000256" key="6">
    <source>
        <dbReference type="SAM" id="Phobius"/>
    </source>
</evidence>
<reference evidence="9 10" key="1">
    <citation type="submission" date="2017-06" db="EMBL/GenBank/DDBJ databases">
        <authorList>
            <person name="Kim H.J."/>
            <person name="Triplett B.A."/>
        </authorList>
    </citation>
    <scope>NUCLEOTIDE SEQUENCE [LARGE SCALE GENOMIC DNA]</scope>
    <source>
        <strain evidence="9 10">DSM 19307</strain>
    </source>
</reference>
<dbReference type="NCBIfam" id="NF038404">
    <property type="entry name" value="perm_prefix_2"/>
    <property type="match status" value="1"/>
</dbReference>
<feature type="transmembrane region" description="Helical" evidence="6">
    <location>
        <begin position="754"/>
        <end position="778"/>
    </location>
</feature>
<dbReference type="GO" id="GO:0005886">
    <property type="term" value="C:plasma membrane"/>
    <property type="evidence" value="ECO:0007669"/>
    <property type="project" value="UniProtKB-SubCell"/>
</dbReference>
<keyword evidence="10" id="KW-1185">Reference proteome</keyword>
<evidence type="ECO:0000259" key="7">
    <source>
        <dbReference type="Pfam" id="PF02687"/>
    </source>
</evidence>
<evidence type="ECO:0000313" key="10">
    <source>
        <dbReference type="Proteomes" id="UP000198393"/>
    </source>
</evidence>
<keyword evidence="4 6" id="KW-1133">Transmembrane helix</keyword>
<dbReference type="Proteomes" id="UP000198393">
    <property type="component" value="Unassembled WGS sequence"/>
</dbReference>
<feature type="domain" description="ABC3 transporter permease C-terminal" evidence="7">
    <location>
        <begin position="757"/>
        <end position="870"/>
    </location>
</feature>
<proteinExistence type="predicted"/>
<dbReference type="InterPro" id="IPR050250">
    <property type="entry name" value="Macrolide_Exporter_MacB"/>
</dbReference>
<feature type="domain" description="MacB-like periplasmic core" evidence="8">
    <location>
        <begin position="95"/>
        <end position="310"/>
    </location>
</feature>
<keyword evidence="5 6" id="KW-0472">Membrane</keyword>
<feature type="transmembrane region" description="Helical" evidence="6">
    <location>
        <begin position="806"/>
        <end position="825"/>
    </location>
</feature>
<dbReference type="InterPro" id="IPR003838">
    <property type="entry name" value="ABC3_permease_C"/>
</dbReference>
<evidence type="ECO:0000256" key="3">
    <source>
        <dbReference type="ARBA" id="ARBA00022692"/>
    </source>
</evidence>
<protein>
    <submittedName>
        <fullName evidence="9">Putative ABC transport system permease protein</fullName>
    </submittedName>
</protein>